<dbReference type="Proteomes" id="UP000275401">
    <property type="component" value="Unassembled WGS sequence"/>
</dbReference>
<keyword evidence="10" id="KW-1185">Reference proteome</keyword>
<evidence type="ECO:0000256" key="7">
    <source>
        <dbReference type="SAM" id="Phobius"/>
    </source>
</evidence>
<dbReference type="PROSITE" id="PS50850">
    <property type="entry name" value="MFS"/>
    <property type="match status" value="1"/>
</dbReference>
<keyword evidence="5 7" id="KW-0472">Membrane</keyword>
<comment type="caution">
    <text evidence="9">The sequence shown here is derived from an EMBL/GenBank/DDBJ whole genome shotgun (WGS) entry which is preliminary data.</text>
</comment>
<feature type="domain" description="Major facilitator superfamily (MFS) profile" evidence="8">
    <location>
        <begin position="32"/>
        <end position="450"/>
    </location>
</feature>
<dbReference type="CDD" id="cd17316">
    <property type="entry name" value="MFS_SV2_like"/>
    <property type="match status" value="1"/>
</dbReference>
<dbReference type="PANTHER" id="PTHR23511">
    <property type="entry name" value="SYNAPTIC VESICLE GLYCOPROTEIN 2"/>
    <property type="match status" value="1"/>
</dbReference>
<protein>
    <submittedName>
        <fullName evidence="9">MFS transporter</fullName>
    </submittedName>
</protein>
<dbReference type="RefSeq" id="WP_123101857.1">
    <property type="nucleotide sequence ID" value="NZ_RIBZ01000269.1"/>
</dbReference>
<feature type="transmembrane region" description="Helical" evidence="7">
    <location>
        <begin position="70"/>
        <end position="87"/>
    </location>
</feature>
<dbReference type="AlphaFoldDB" id="A0A3M8W0R6"/>
<organism evidence="9 10">
    <name type="scientific">Streptomyces botrytidirepellens</name>
    <dbReference type="NCBI Taxonomy" id="2486417"/>
    <lineage>
        <taxon>Bacteria</taxon>
        <taxon>Bacillati</taxon>
        <taxon>Actinomycetota</taxon>
        <taxon>Actinomycetes</taxon>
        <taxon>Kitasatosporales</taxon>
        <taxon>Streptomycetaceae</taxon>
        <taxon>Streptomyces</taxon>
    </lineage>
</organism>
<keyword evidence="4 7" id="KW-1133">Transmembrane helix</keyword>
<dbReference type="InterPro" id="IPR036259">
    <property type="entry name" value="MFS_trans_sf"/>
</dbReference>
<dbReference type="Gene3D" id="1.20.1250.20">
    <property type="entry name" value="MFS general substrate transporter like domains"/>
    <property type="match status" value="1"/>
</dbReference>
<dbReference type="InterPro" id="IPR020846">
    <property type="entry name" value="MFS_dom"/>
</dbReference>
<dbReference type="InterPro" id="IPR005828">
    <property type="entry name" value="MFS_sugar_transport-like"/>
</dbReference>
<gene>
    <name evidence="9" type="ORF">EEJ42_21225</name>
</gene>
<feature type="region of interest" description="Disordered" evidence="6">
    <location>
        <begin position="456"/>
        <end position="488"/>
    </location>
</feature>
<reference evidence="9 10" key="1">
    <citation type="submission" date="2018-11" db="EMBL/GenBank/DDBJ databases">
        <title>The Potential of Streptomyces as Biocontrol Agents against the Tomato grey mould, Botrytis cinerea (Gray mold) Frontiers in Microbiology.</title>
        <authorList>
            <person name="Li D."/>
        </authorList>
    </citation>
    <scope>NUCLEOTIDE SEQUENCE [LARGE SCALE GENOMIC DNA]</scope>
    <source>
        <strain evidence="9 10">NEAU-LD23</strain>
    </source>
</reference>
<feature type="transmembrane region" description="Helical" evidence="7">
    <location>
        <begin position="188"/>
        <end position="206"/>
    </location>
</feature>
<keyword evidence="2" id="KW-0813">Transport</keyword>
<feature type="transmembrane region" description="Helical" evidence="7">
    <location>
        <begin position="32"/>
        <end position="58"/>
    </location>
</feature>
<feature type="transmembrane region" description="Helical" evidence="7">
    <location>
        <begin position="99"/>
        <end position="117"/>
    </location>
</feature>
<evidence type="ECO:0000313" key="10">
    <source>
        <dbReference type="Proteomes" id="UP000275401"/>
    </source>
</evidence>
<evidence type="ECO:0000259" key="8">
    <source>
        <dbReference type="PROSITE" id="PS50850"/>
    </source>
</evidence>
<dbReference type="GO" id="GO:0022857">
    <property type="term" value="F:transmembrane transporter activity"/>
    <property type="evidence" value="ECO:0007669"/>
    <property type="project" value="InterPro"/>
</dbReference>
<feature type="transmembrane region" description="Helical" evidence="7">
    <location>
        <begin position="337"/>
        <end position="354"/>
    </location>
</feature>
<feature type="transmembrane region" description="Helical" evidence="7">
    <location>
        <begin position="360"/>
        <end position="383"/>
    </location>
</feature>
<feature type="transmembrane region" description="Helical" evidence="7">
    <location>
        <begin position="425"/>
        <end position="445"/>
    </location>
</feature>
<keyword evidence="3 7" id="KW-0812">Transmembrane</keyword>
<feature type="transmembrane region" description="Helical" evidence="7">
    <location>
        <begin position="123"/>
        <end position="144"/>
    </location>
</feature>
<evidence type="ECO:0000256" key="2">
    <source>
        <dbReference type="ARBA" id="ARBA00022448"/>
    </source>
</evidence>
<dbReference type="EMBL" id="RIBZ01000269">
    <property type="protein sequence ID" value="RNG22271.1"/>
    <property type="molecule type" value="Genomic_DNA"/>
</dbReference>
<evidence type="ECO:0000313" key="9">
    <source>
        <dbReference type="EMBL" id="RNG22271.1"/>
    </source>
</evidence>
<accession>A0A3M8W0R6</accession>
<feature type="transmembrane region" description="Helical" evidence="7">
    <location>
        <begin position="309"/>
        <end position="330"/>
    </location>
</feature>
<dbReference type="Pfam" id="PF00083">
    <property type="entry name" value="Sugar_tr"/>
    <property type="match status" value="1"/>
</dbReference>
<feature type="transmembrane region" description="Helical" evidence="7">
    <location>
        <begin position="274"/>
        <end position="297"/>
    </location>
</feature>
<dbReference type="GO" id="GO:0005886">
    <property type="term" value="C:plasma membrane"/>
    <property type="evidence" value="ECO:0007669"/>
    <property type="project" value="UniProtKB-SubCell"/>
</dbReference>
<sequence length="488" mass="52388">MAYPTSDLSRSGPLQIAARLDRLPVSRWHWKLVLLVGLAAFFDSYEIYMSGVLGSVLAEPWHLTSFTKPLLVGAPFFGMVFGAIFLGMASDRFGRRQMFTYNLAAYSLLALASAFAVDVGMLVALRVVSGVFLAAELILLDTYLSEFLPRKARGRLIAVAYAIGFLAAPVVAGSGGLLIVKVHFLMDGWRWMLVGGGMGGLLVFWLRRNLPESPRWLAERNRPQEAEAIVSEVERTVESQTGRRLPEVQGVVYRPVAKIPFSAMFRPPYRRRTAMMWIFQITQTVGQYGFASLATLILVSKGYDIPSSLLYTALSFVGSPVGALLAVPLAERVERKFLVIGGLVLIGVAGIVFGNSTSSVVIVVAGVTITVCNSVVSSAWHVYQAELFPTQVRSTAGGVAYSFSRLTAGLLPFGALAILDHFGPVEVFAAAAVIITITCLDLAILGPRTNGLSLEDVTGSGEGTSADPVPQPAAEVARAGIDVAPDRS</sequence>
<evidence type="ECO:0000256" key="4">
    <source>
        <dbReference type="ARBA" id="ARBA00022989"/>
    </source>
</evidence>
<evidence type="ECO:0000256" key="3">
    <source>
        <dbReference type="ARBA" id="ARBA00022692"/>
    </source>
</evidence>
<name>A0A3M8W0R6_9ACTN</name>
<evidence type="ECO:0000256" key="1">
    <source>
        <dbReference type="ARBA" id="ARBA00004651"/>
    </source>
</evidence>
<proteinExistence type="predicted"/>
<comment type="subcellular location">
    <subcellularLocation>
        <location evidence="1">Cell membrane</location>
        <topology evidence="1">Multi-pass membrane protein</topology>
    </subcellularLocation>
</comment>
<evidence type="ECO:0000256" key="6">
    <source>
        <dbReference type="SAM" id="MobiDB-lite"/>
    </source>
</evidence>
<feature type="transmembrane region" description="Helical" evidence="7">
    <location>
        <begin position="395"/>
        <end position="419"/>
    </location>
</feature>
<dbReference type="PANTHER" id="PTHR23511:SF34">
    <property type="entry name" value="SYNAPTIC VESICLE GLYCOPROTEIN 2"/>
    <property type="match status" value="1"/>
</dbReference>
<dbReference type="SUPFAM" id="SSF103473">
    <property type="entry name" value="MFS general substrate transporter"/>
    <property type="match status" value="1"/>
</dbReference>
<feature type="transmembrane region" description="Helical" evidence="7">
    <location>
        <begin position="156"/>
        <end position="182"/>
    </location>
</feature>
<evidence type="ECO:0000256" key="5">
    <source>
        <dbReference type="ARBA" id="ARBA00023136"/>
    </source>
</evidence>